<reference evidence="1 2" key="1">
    <citation type="journal article" date="2019" name="Sci. Rep.">
        <title>Orb-weaving spider Araneus ventricosus genome elucidates the spidroin gene catalogue.</title>
        <authorList>
            <person name="Kono N."/>
            <person name="Nakamura H."/>
            <person name="Ohtoshi R."/>
            <person name="Moran D.A.P."/>
            <person name="Shinohara A."/>
            <person name="Yoshida Y."/>
            <person name="Fujiwara M."/>
            <person name="Mori M."/>
            <person name="Tomita M."/>
            <person name="Arakawa K."/>
        </authorList>
    </citation>
    <scope>NUCLEOTIDE SEQUENCE [LARGE SCALE GENOMIC DNA]</scope>
</reference>
<feature type="non-terminal residue" evidence="1">
    <location>
        <position position="80"/>
    </location>
</feature>
<evidence type="ECO:0000313" key="2">
    <source>
        <dbReference type="Proteomes" id="UP000499080"/>
    </source>
</evidence>
<protein>
    <submittedName>
        <fullName evidence="1">Uncharacterized protein</fullName>
    </submittedName>
</protein>
<keyword evidence="2" id="KW-1185">Reference proteome</keyword>
<name>A0A4Y2WW45_ARAVE</name>
<comment type="caution">
    <text evidence="1">The sequence shown here is derived from an EMBL/GenBank/DDBJ whole genome shotgun (WGS) entry which is preliminary data.</text>
</comment>
<evidence type="ECO:0000313" key="1">
    <source>
        <dbReference type="EMBL" id="GBO41058.1"/>
    </source>
</evidence>
<dbReference type="Proteomes" id="UP000499080">
    <property type="component" value="Unassembled WGS sequence"/>
</dbReference>
<proteinExistence type="predicted"/>
<accession>A0A4Y2WW45</accession>
<organism evidence="1 2">
    <name type="scientific">Araneus ventricosus</name>
    <name type="common">Orbweaver spider</name>
    <name type="synonym">Epeira ventricosa</name>
    <dbReference type="NCBI Taxonomy" id="182803"/>
    <lineage>
        <taxon>Eukaryota</taxon>
        <taxon>Metazoa</taxon>
        <taxon>Ecdysozoa</taxon>
        <taxon>Arthropoda</taxon>
        <taxon>Chelicerata</taxon>
        <taxon>Arachnida</taxon>
        <taxon>Araneae</taxon>
        <taxon>Araneomorphae</taxon>
        <taxon>Entelegynae</taxon>
        <taxon>Araneoidea</taxon>
        <taxon>Araneidae</taxon>
        <taxon>Araneus</taxon>
    </lineage>
</organism>
<sequence length="80" mass="9934">MVLVDLFKNFPTYYQCMKYRFKWKNYSFFLATLEEQDPGKIHFFEFQAFFLLFSFKLKNDGERIYRIMCHTSGDFEFLHK</sequence>
<dbReference type="AlphaFoldDB" id="A0A4Y2WW45"/>
<dbReference type="EMBL" id="BGPR01066531">
    <property type="protein sequence ID" value="GBO41058.1"/>
    <property type="molecule type" value="Genomic_DNA"/>
</dbReference>
<gene>
    <name evidence="1" type="ORF">AVEN_68424_1</name>
</gene>